<organism evidence="2 3">
    <name type="scientific">Clytia hemisphaerica</name>
    <dbReference type="NCBI Taxonomy" id="252671"/>
    <lineage>
        <taxon>Eukaryota</taxon>
        <taxon>Metazoa</taxon>
        <taxon>Cnidaria</taxon>
        <taxon>Hydrozoa</taxon>
        <taxon>Hydroidolina</taxon>
        <taxon>Leptothecata</taxon>
        <taxon>Obeliida</taxon>
        <taxon>Clytiidae</taxon>
        <taxon>Clytia</taxon>
    </lineage>
</organism>
<feature type="chain" id="PRO_5029541654" evidence="1">
    <location>
        <begin position="21"/>
        <end position="513"/>
    </location>
</feature>
<accession>A0A7M5UMA9</accession>
<dbReference type="OrthoDB" id="5946158at2759"/>
<evidence type="ECO:0000313" key="3">
    <source>
        <dbReference type="Proteomes" id="UP000594262"/>
    </source>
</evidence>
<dbReference type="CDD" id="cd19941">
    <property type="entry name" value="TIL"/>
    <property type="match status" value="1"/>
</dbReference>
<evidence type="ECO:0000256" key="1">
    <source>
        <dbReference type="SAM" id="SignalP"/>
    </source>
</evidence>
<dbReference type="GeneID" id="136818099"/>
<name>A0A7M5UMA9_9CNID</name>
<dbReference type="Proteomes" id="UP000594262">
    <property type="component" value="Unplaced"/>
</dbReference>
<proteinExistence type="predicted"/>
<evidence type="ECO:0000313" key="2">
    <source>
        <dbReference type="EnsemblMetazoa" id="CLYHEMP012253.1"/>
    </source>
</evidence>
<dbReference type="EnsemblMetazoa" id="CLYHEMT012253.1">
    <property type="protein sequence ID" value="CLYHEMP012253.1"/>
    <property type="gene ID" value="CLYHEMG012253"/>
</dbReference>
<protein>
    <submittedName>
        <fullName evidence="2">Uncharacterized protein</fullName>
    </submittedName>
</protein>
<dbReference type="RefSeq" id="XP_066930556.1">
    <property type="nucleotide sequence ID" value="XM_067074455.1"/>
</dbReference>
<keyword evidence="3" id="KW-1185">Reference proteome</keyword>
<dbReference type="AlphaFoldDB" id="A0A7M5UMA9"/>
<reference evidence="2" key="1">
    <citation type="submission" date="2021-01" db="UniProtKB">
        <authorList>
            <consortium name="EnsemblMetazoa"/>
        </authorList>
    </citation>
    <scope>IDENTIFICATION</scope>
</reference>
<sequence length="513" mass="56878">MDTKLLFAIATFWCISGCDGSYFTDVISTFSLDPGNPPTGAKKVPGPPGTKIEALEFTPDAPPIHLSGPTAANLITTVHNSKDFTFYTEFMMPRALDKDEVWEFFSLQGGSQEVLFSIGLKKKSTSGGGAENTGGGQGVYQQILFINQYVITDRTTKDNNMIMKDEFKPGQWYKLLVRIRTGGKEVKLDEPANIRVRKRREVEKVVAQIRVNCNEVGRIQLKNGPFDDYVPYGFASFGCVLEKNGSMIAKRRFPGPMIKTQIINGPLAFDFYSPCDADFDPQEIPSEPLENEYSDASLKEFLALSAAASIKTSLTCPDTSPTKYRGETWADPKDDCIIYKCNKNAKVEETWVCLFCKDPKTGQQHRKKSKWIDSQDICLENECTGGFRPIKSRTITCRDPPLTKDDCEGLEPVKLANECCPKCGNETCSSDRKYYLGCKRTCSDGPDFVCSTKKAGCHCPEGYAENEEGLCIKLGNCPCRSGRVVYKPGQTAVRSSCTTCVCSNAEMKCFSRC</sequence>
<keyword evidence="1" id="KW-0732">Signal</keyword>
<feature type="signal peptide" evidence="1">
    <location>
        <begin position="1"/>
        <end position="20"/>
    </location>
</feature>